<evidence type="ECO:0000256" key="4">
    <source>
        <dbReference type="ARBA" id="ARBA00022692"/>
    </source>
</evidence>
<evidence type="ECO:0000256" key="6">
    <source>
        <dbReference type="ARBA" id="ARBA00023136"/>
    </source>
</evidence>
<dbReference type="GO" id="GO:0016020">
    <property type="term" value="C:membrane"/>
    <property type="evidence" value="ECO:0007669"/>
    <property type="project" value="UniProtKB-SubCell"/>
</dbReference>
<feature type="transmembrane region" description="Helical" evidence="7">
    <location>
        <begin position="752"/>
        <end position="774"/>
    </location>
</feature>
<keyword evidence="4 7" id="KW-0812">Transmembrane</keyword>
<feature type="transmembrane region" description="Helical" evidence="7">
    <location>
        <begin position="838"/>
        <end position="861"/>
    </location>
</feature>
<evidence type="ECO:0000313" key="9">
    <source>
        <dbReference type="Proteomes" id="UP000243217"/>
    </source>
</evidence>
<comment type="subcellular location">
    <subcellularLocation>
        <location evidence="1">Membrane</location>
        <topology evidence="1">Multi-pass membrane protein</topology>
    </subcellularLocation>
</comment>
<keyword evidence="5 7" id="KW-1133">Transmembrane helix</keyword>
<dbReference type="STRING" id="74557.A0A1V9ZHL2"/>
<dbReference type="EMBL" id="JNBS01001920">
    <property type="protein sequence ID" value="OQR97310.1"/>
    <property type="molecule type" value="Genomic_DNA"/>
</dbReference>
<sequence length="875" mass="99425">MNNYEYGGSFDWAFGPNTVYGILLIPCFSAIVMATVWMVEEKVIVMHFKQYFKNLWTLMQLRVMWQFCAFQLLNQTFISFDTTVSSPIASNLLGVQPVADQSFTVLGILLYTGTMFSIGKYALNWDWHRTVIFHTVLICAIDAFFKLSTVWGLVENQYFYLTGRTLLQFPTAFLFLFTTYCIVEVADVGNEGAVYALVTTCANVASPVATFLFKTVDSFFSVTIADIQLKNTKVRWELTYCYVIMYAVKLLSLVWLVLLPRQKAHVQILKRSGGSSRTMGLVMVIVVSFSLLWSSESQQKPNKIWLLDEKQLEDFVIMEKNGIPKNDLGVMESQTLDHDTYLYTDKDSEDYENDFGPLRSGEVLNFFSVEAIALLTQYCSVGFLNNTLPALAYPVFQNYLRMQGYQVSSYSALVKLGWSFKIFFGIMSDCFPLFGLQRRPYIILGWIICAVSCAIMAFTPFSQPYYGKKSLVGLPLVNISKEDQDKYINLNAPNSSALFVILSMFASLGYVMTVTTCDALSVQYAQREPLSQRGRWQTMMYLVRDFTGMIPRLIVGFCMNNYEYGGSFDWAIRPSVVYFVLLIPCFIAIVMAAFWMVEEKVFSMHYKTYFKQLWALIEKRVMWQFCAFQLLNQTLFFFDTTVTSPVESILLGVQPIANQVFTVFGIVLYTVTMFSIGKYALNWDWHRTIIANTVLICAIDAAFKFPTVWGVIDNQYIYLFGRVLLKLPDAFLYLFTAYCIVEVADVGNEGAVYALITTCANVSIPVATFLFKTVNSFFAVNNDDIERKDSTVRWQLTYCYGIMFIAKLSSLLFLMLLPRQKAHVQILKRTGGSSRPMGIFIVAIVGFFLVGVIVTNLLAMYPSTNCLRIAGGSGC</sequence>
<dbReference type="PANTHER" id="PTHR31585">
    <property type="entry name" value="FOLATE-BIOPTERIN TRANSPORTER 1, CHLOROPLASTIC"/>
    <property type="match status" value="1"/>
</dbReference>
<feature type="transmembrane region" description="Helical" evidence="7">
    <location>
        <begin position="497"/>
        <end position="520"/>
    </location>
</feature>
<dbReference type="Proteomes" id="UP000243217">
    <property type="component" value="Unassembled WGS sequence"/>
</dbReference>
<name>A0A1V9ZHL2_9STRA</name>
<accession>A0A1V9ZHL2</accession>
<comment type="caution">
    <text evidence="8">The sequence shown here is derived from an EMBL/GenBank/DDBJ whole genome shotgun (WGS) entry which is preliminary data.</text>
</comment>
<evidence type="ECO:0000313" key="8">
    <source>
        <dbReference type="EMBL" id="OQR97310.1"/>
    </source>
</evidence>
<evidence type="ECO:0000256" key="1">
    <source>
        <dbReference type="ARBA" id="ARBA00004141"/>
    </source>
</evidence>
<feature type="transmembrane region" description="Helical" evidence="7">
    <location>
        <begin position="689"/>
        <end position="712"/>
    </location>
</feature>
<dbReference type="OrthoDB" id="70542at2759"/>
<dbReference type="PANTHER" id="PTHR31585:SF5">
    <property type="entry name" value="RNA-BINDING S4 DOMAIN-CONTAINING PROTEIN"/>
    <property type="match status" value="1"/>
</dbReference>
<dbReference type="Pfam" id="PF03092">
    <property type="entry name" value="BT1"/>
    <property type="match status" value="1"/>
</dbReference>
<evidence type="ECO:0000256" key="3">
    <source>
        <dbReference type="ARBA" id="ARBA00022448"/>
    </source>
</evidence>
<organism evidence="8 9">
    <name type="scientific">Thraustotheca clavata</name>
    <dbReference type="NCBI Taxonomy" id="74557"/>
    <lineage>
        <taxon>Eukaryota</taxon>
        <taxon>Sar</taxon>
        <taxon>Stramenopiles</taxon>
        <taxon>Oomycota</taxon>
        <taxon>Saprolegniomycetes</taxon>
        <taxon>Saprolegniales</taxon>
        <taxon>Achlyaceae</taxon>
        <taxon>Thraustotheca</taxon>
    </lineage>
</organism>
<dbReference type="InterPro" id="IPR036259">
    <property type="entry name" value="MFS_trans_sf"/>
</dbReference>
<protein>
    <submittedName>
        <fullName evidence="8">Transmembrane protein</fullName>
    </submittedName>
</protein>
<evidence type="ECO:0000256" key="2">
    <source>
        <dbReference type="ARBA" id="ARBA00007015"/>
    </source>
</evidence>
<feature type="transmembrane region" description="Helical" evidence="7">
    <location>
        <begin position="59"/>
        <end position="78"/>
    </location>
</feature>
<feature type="transmembrane region" description="Helical" evidence="7">
    <location>
        <begin position="98"/>
        <end position="119"/>
    </location>
</feature>
<keyword evidence="3" id="KW-0813">Transport</keyword>
<feature type="transmembrane region" description="Helical" evidence="7">
    <location>
        <begin position="794"/>
        <end position="817"/>
    </location>
</feature>
<feature type="transmembrane region" description="Helical" evidence="7">
    <location>
        <begin position="131"/>
        <end position="154"/>
    </location>
</feature>
<reference evidence="8 9" key="1">
    <citation type="journal article" date="2014" name="Genome Biol. Evol.">
        <title>The secreted proteins of Achlya hypogyna and Thraustotheca clavata identify the ancestral oomycete secretome and reveal gene acquisitions by horizontal gene transfer.</title>
        <authorList>
            <person name="Misner I."/>
            <person name="Blouin N."/>
            <person name="Leonard G."/>
            <person name="Richards T.A."/>
            <person name="Lane C.E."/>
        </authorList>
    </citation>
    <scope>NUCLEOTIDE SEQUENCE [LARGE SCALE GENOMIC DNA]</scope>
    <source>
        <strain evidence="8 9">ATCC 34112</strain>
    </source>
</reference>
<feature type="transmembrane region" description="Helical" evidence="7">
    <location>
        <begin position="20"/>
        <end position="39"/>
    </location>
</feature>
<feature type="transmembrane region" description="Helical" evidence="7">
    <location>
        <begin position="166"/>
        <end position="186"/>
    </location>
</feature>
<evidence type="ECO:0000256" key="7">
    <source>
        <dbReference type="SAM" id="Phobius"/>
    </source>
</evidence>
<dbReference type="InterPro" id="IPR039309">
    <property type="entry name" value="BT1"/>
</dbReference>
<dbReference type="AlphaFoldDB" id="A0A1V9ZHL2"/>
<proteinExistence type="inferred from homology"/>
<feature type="transmembrane region" description="Helical" evidence="7">
    <location>
        <begin position="239"/>
        <end position="258"/>
    </location>
</feature>
<feature type="transmembrane region" description="Helical" evidence="7">
    <location>
        <begin position="441"/>
        <end position="461"/>
    </location>
</feature>
<evidence type="ECO:0000256" key="5">
    <source>
        <dbReference type="ARBA" id="ARBA00022989"/>
    </source>
</evidence>
<feature type="transmembrane region" description="Helical" evidence="7">
    <location>
        <begin position="658"/>
        <end position="677"/>
    </location>
</feature>
<comment type="similarity">
    <text evidence="2">Belongs to the major facilitator superfamily. Folate-biopterin transporter (TC 2.A.71) family.</text>
</comment>
<feature type="transmembrane region" description="Helical" evidence="7">
    <location>
        <begin position="278"/>
        <end position="295"/>
    </location>
</feature>
<keyword evidence="6 7" id="KW-0472">Membrane</keyword>
<dbReference type="SUPFAM" id="SSF103473">
    <property type="entry name" value="MFS general substrate transporter"/>
    <property type="match status" value="2"/>
</dbReference>
<dbReference type="Gene3D" id="1.20.1250.20">
    <property type="entry name" value="MFS general substrate transporter like domains"/>
    <property type="match status" value="1"/>
</dbReference>
<keyword evidence="9" id="KW-1185">Reference proteome</keyword>
<feature type="transmembrane region" description="Helical" evidence="7">
    <location>
        <begin position="193"/>
        <end position="213"/>
    </location>
</feature>
<feature type="transmembrane region" description="Helical" evidence="7">
    <location>
        <begin position="576"/>
        <end position="597"/>
    </location>
</feature>
<gene>
    <name evidence="8" type="ORF">THRCLA_07017</name>
</gene>